<accession>A0ACB8AF35</accession>
<evidence type="ECO:0000313" key="1">
    <source>
        <dbReference type="EMBL" id="KAH7912156.1"/>
    </source>
</evidence>
<reference evidence="1" key="1">
    <citation type="journal article" date="2021" name="New Phytol.">
        <title>Evolutionary innovations through gain and loss of genes in the ectomycorrhizal Boletales.</title>
        <authorList>
            <person name="Wu G."/>
            <person name="Miyauchi S."/>
            <person name="Morin E."/>
            <person name="Kuo A."/>
            <person name="Drula E."/>
            <person name="Varga T."/>
            <person name="Kohler A."/>
            <person name="Feng B."/>
            <person name="Cao Y."/>
            <person name="Lipzen A."/>
            <person name="Daum C."/>
            <person name="Hundley H."/>
            <person name="Pangilinan J."/>
            <person name="Johnson J."/>
            <person name="Barry K."/>
            <person name="LaButti K."/>
            <person name="Ng V."/>
            <person name="Ahrendt S."/>
            <person name="Min B."/>
            <person name="Choi I.G."/>
            <person name="Park H."/>
            <person name="Plett J.M."/>
            <person name="Magnuson J."/>
            <person name="Spatafora J.W."/>
            <person name="Nagy L.G."/>
            <person name="Henrissat B."/>
            <person name="Grigoriev I.V."/>
            <person name="Yang Z.L."/>
            <person name="Xu J."/>
            <person name="Martin F.M."/>
        </authorList>
    </citation>
    <scope>NUCLEOTIDE SEQUENCE</scope>
    <source>
        <strain evidence="1">ATCC 28755</strain>
    </source>
</reference>
<keyword evidence="2" id="KW-1185">Reference proteome</keyword>
<dbReference type="EMBL" id="MU267658">
    <property type="protein sequence ID" value="KAH7912156.1"/>
    <property type="molecule type" value="Genomic_DNA"/>
</dbReference>
<sequence>MTGILNYSIIFFVQSFYAHRVWIISGGNKWMTFVVSVTTFFQCVFGLWCMVRALQSRTLLALYKSLSTCGTASGLGTFCDMLITASFFYYLSPRRTGVKRAATPIQQLLHVVVSTGLFTCLLSLIMFVSYMTQRDMAYMVGPPGQALSKSYVNSMLAVLNARRSIREHSRHSQVTYRFSTIALSAVGPPSRECSRLP</sequence>
<protein>
    <submittedName>
        <fullName evidence="1">Uncharacterized protein</fullName>
    </submittedName>
</protein>
<organism evidence="1 2">
    <name type="scientific">Hygrophoropsis aurantiaca</name>
    <dbReference type="NCBI Taxonomy" id="72124"/>
    <lineage>
        <taxon>Eukaryota</taxon>
        <taxon>Fungi</taxon>
        <taxon>Dikarya</taxon>
        <taxon>Basidiomycota</taxon>
        <taxon>Agaricomycotina</taxon>
        <taxon>Agaricomycetes</taxon>
        <taxon>Agaricomycetidae</taxon>
        <taxon>Boletales</taxon>
        <taxon>Coniophorineae</taxon>
        <taxon>Hygrophoropsidaceae</taxon>
        <taxon>Hygrophoropsis</taxon>
    </lineage>
</organism>
<gene>
    <name evidence="1" type="ORF">BJ138DRAFT_1149081</name>
</gene>
<dbReference type="Proteomes" id="UP000790377">
    <property type="component" value="Unassembled WGS sequence"/>
</dbReference>
<comment type="caution">
    <text evidence="1">The sequence shown here is derived from an EMBL/GenBank/DDBJ whole genome shotgun (WGS) entry which is preliminary data.</text>
</comment>
<proteinExistence type="predicted"/>
<name>A0ACB8AF35_9AGAM</name>
<evidence type="ECO:0000313" key="2">
    <source>
        <dbReference type="Proteomes" id="UP000790377"/>
    </source>
</evidence>